<organism evidence="3 4">
    <name type="scientific">Trichoplusia ni</name>
    <name type="common">Cabbage looper</name>
    <dbReference type="NCBI Taxonomy" id="7111"/>
    <lineage>
        <taxon>Eukaryota</taxon>
        <taxon>Metazoa</taxon>
        <taxon>Ecdysozoa</taxon>
        <taxon>Arthropoda</taxon>
        <taxon>Hexapoda</taxon>
        <taxon>Insecta</taxon>
        <taxon>Pterygota</taxon>
        <taxon>Neoptera</taxon>
        <taxon>Endopterygota</taxon>
        <taxon>Lepidoptera</taxon>
        <taxon>Glossata</taxon>
        <taxon>Ditrysia</taxon>
        <taxon>Noctuoidea</taxon>
        <taxon>Noctuidae</taxon>
        <taxon>Plusiinae</taxon>
        <taxon>Trichoplusia</taxon>
    </lineage>
</organism>
<dbReference type="GeneID" id="113500191"/>
<dbReference type="Gene3D" id="3.10.10.10">
    <property type="entry name" value="HIV Type 1 Reverse Transcriptase, subunit A, domain 1"/>
    <property type="match status" value="1"/>
</dbReference>
<sequence>MTDILLATAQVNVLGVDGTYKTMRALIDQGSQTSIISENAAQQLGIHRRRCKGSIFGIGAKESNCKGVMTITIASKHNEFTMNIDVLIMKTLINKLPNQSFTKPSWQFLENIQFADPEFNQSRPVDLLLGAEVYSEIILHGIIKEDQSLPIAQQTQLGWILCGNVRSYYCNVVLNNCDDIKRFWEIEDLTEQPDNQSREDLYCIQQYQTETKRQPDGRYVVRLPMKPEVKELLGESKSKAIAQFHQLERKFGKNSQIAADYKQFMNEYFNLGHMKLSHNNQPIEYFLPHHCVIRSESTTSAIRVVFNGSAKTSTGHSVNDLMYSGPNLQLDLLSVIIKWRQYKVGYVADAEKMFRQINLNEEDQQYQKIIWRDSPNNPLSQYQLTTVTYGTKAAPFLALMTMKQLDKDKTEAAKVLENNLYMDDVLHGQHNLESAKKIKGQLIELFNAGGFNLRKWKSNETDHADIRWELKTIGDKIDQVKNNTKPNLEDEESFNYHDVHHYIAIYVLAGAILLTCLAYGVRRIRARVQPRAEALPPPQPQPRTRHIADHQYHSENNPCFSVSDEYNSVNNHPSTSATNHLYARVNKVKHPNSFSFGVVE</sequence>
<dbReference type="KEGG" id="tnl:113500191"/>
<reference evidence="4" key="1">
    <citation type="submission" date="2025-08" db="UniProtKB">
        <authorList>
            <consortium name="RefSeq"/>
        </authorList>
    </citation>
    <scope>IDENTIFICATION</scope>
</reference>
<keyword evidence="1" id="KW-0812">Transmembrane</keyword>
<dbReference type="InterPro" id="IPR043128">
    <property type="entry name" value="Rev_trsase/Diguanyl_cyclase"/>
</dbReference>
<feature type="transmembrane region" description="Helical" evidence="1">
    <location>
        <begin position="502"/>
        <end position="521"/>
    </location>
</feature>
<proteinExistence type="predicted"/>
<dbReference type="RefSeq" id="XP_026736702.1">
    <property type="nucleotide sequence ID" value="XM_026880901.1"/>
</dbReference>
<gene>
    <name evidence="4" type="primary">LOC113500191</name>
</gene>
<dbReference type="SUPFAM" id="SSF56672">
    <property type="entry name" value="DNA/RNA polymerases"/>
    <property type="match status" value="1"/>
</dbReference>
<keyword evidence="1" id="KW-1133">Transmembrane helix</keyword>
<dbReference type="Gene3D" id="3.30.70.270">
    <property type="match status" value="1"/>
</dbReference>
<dbReference type="PANTHER" id="PTHR47331">
    <property type="entry name" value="PHD-TYPE DOMAIN-CONTAINING PROTEIN"/>
    <property type="match status" value="1"/>
</dbReference>
<dbReference type="Pfam" id="PF00078">
    <property type="entry name" value="RVT_1"/>
    <property type="match status" value="1"/>
</dbReference>
<keyword evidence="3" id="KW-1185">Reference proteome</keyword>
<dbReference type="OrthoDB" id="8065733at2759"/>
<dbReference type="CDD" id="cd00303">
    <property type="entry name" value="retropepsin_like"/>
    <property type="match status" value="1"/>
</dbReference>
<keyword evidence="1" id="KW-0472">Membrane</keyword>
<protein>
    <submittedName>
        <fullName evidence="4">Uncharacterized protein LOC113500191</fullName>
    </submittedName>
</protein>
<evidence type="ECO:0000256" key="1">
    <source>
        <dbReference type="SAM" id="Phobius"/>
    </source>
</evidence>
<feature type="domain" description="Reverse transcriptase" evidence="2">
    <location>
        <begin position="338"/>
        <end position="461"/>
    </location>
</feature>
<dbReference type="Gene3D" id="2.40.70.10">
    <property type="entry name" value="Acid Proteases"/>
    <property type="match status" value="1"/>
</dbReference>
<dbReference type="InterPro" id="IPR021109">
    <property type="entry name" value="Peptidase_aspartic_dom_sf"/>
</dbReference>
<dbReference type="InterPro" id="IPR043502">
    <property type="entry name" value="DNA/RNA_pol_sf"/>
</dbReference>
<evidence type="ECO:0000313" key="4">
    <source>
        <dbReference type="RefSeq" id="XP_026736702.1"/>
    </source>
</evidence>
<evidence type="ECO:0000313" key="3">
    <source>
        <dbReference type="Proteomes" id="UP000322000"/>
    </source>
</evidence>
<dbReference type="GO" id="GO:0071897">
    <property type="term" value="P:DNA biosynthetic process"/>
    <property type="evidence" value="ECO:0007669"/>
    <property type="project" value="UniProtKB-ARBA"/>
</dbReference>
<accession>A0A7E5W872</accession>
<evidence type="ECO:0000259" key="2">
    <source>
        <dbReference type="Pfam" id="PF00078"/>
    </source>
</evidence>
<dbReference type="PANTHER" id="PTHR47331:SF5">
    <property type="entry name" value="RIBONUCLEASE H"/>
    <property type="match status" value="1"/>
</dbReference>
<dbReference type="AlphaFoldDB" id="A0A7E5W872"/>
<dbReference type="InParanoid" id="A0A7E5W872"/>
<dbReference type="Proteomes" id="UP000322000">
    <property type="component" value="Chromosome 13"/>
</dbReference>
<dbReference type="InterPro" id="IPR000477">
    <property type="entry name" value="RT_dom"/>
</dbReference>
<name>A0A7E5W872_TRINI</name>